<dbReference type="InterPro" id="IPR001633">
    <property type="entry name" value="EAL_dom"/>
</dbReference>
<dbReference type="PROSITE" id="PS50885">
    <property type="entry name" value="HAMP"/>
    <property type="match status" value="1"/>
</dbReference>
<dbReference type="Gene3D" id="3.30.70.270">
    <property type="match status" value="1"/>
</dbReference>
<dbReference type="InterPro" id="IPR000160">
    <property type="entry name" value="GGDEF_dom"/>
</dbReference>
<accession>A0ABN5B721</accession>
<evidence type="ECO:0000259" key="2">
    <source>
        <dbReference type="PROSITE" id="PS50883"/>
    </source>
</evidence>
<dbReference type="PANTHER" id="PTHR44757:SF2">
    <property type="entry name" value="BIOFILM ARCHITECTURE MAINTENANCE PROTEIN MBAA"/>
    <property type="match status" value="1"/>
</dbReference>
<dbReference type="InterPro" id="IPR043128">
    <property type="entry name" value="Rev_trsase/Diguanyl_cyclase"/>
</dbReference>
<dbReference type="CDD" id="cd06225">
    <property type="entry name" value="HAMP"/>
    <property type="match status" value="1"/>
</dbReference>
<dbReference type="RefSeq" id="WP_117352970.1">
    <property type="nucleotide sequence ID" value="NZ_CP020083.1"/>
</dbReference>
<dbReference type="InterPro" id="IPR052155">
    <property type="entry name" value="Biofilm_reg_signaling"/>
</dbReference>
<dbReference type="PROSITE" id="PS50887">
    <property type="entry name" value="GGDEF"/>
    <property type="match status" value="1"/>
</dbReference>
<dbReference type="CDD" id="cd01948">
    <property type="entry name" value="EAL"/>
    <property type="match status" value="1"/>
</dbReference>
<evidence type="ECO:0000313" key="5">
    <source>
        <dbReference type="EMBL" id="ASR52788.1"/>
    </source>
</evidence>
<dbReference type="NCBIfam" id="TIGR00254">
    <property type="entry name" value="GGDEF"/>
    <property type="match status" value="1"/>
</dbReference>
<feature type="transmembrane region" description="Helical" evidence="1">
    <location>
        <begin position="20"/>
        <end position="38"/>
    </location>
</feature>
<dbReference type="SUPFAM" id="SSF141868">
    <property type="entry name" value="EAL domain-like"/>
    <property type="match status" value="1"/>
</dbReference>
<evidence type="ECO:0000259" key="3">
    <source>
        <dbReference type="PROSITE" id="PS50885"/>
    </source>
</evidence>
<name>A0ABN5B721_9SPHN</name>
<dbReference type="InterPro" id="IPR035919">
    <property type="entry name" value="EAL_sf"/>
</dbReference>
<sequence length="783" mass="85734">MDSSTLPLRGRFRSLATRITVWYGVVIALTFGAFIIVATDGVERYAESVATKEMATNAATFDKILELQARQMRTSADVLAADFGFREAFALDDQPTITSALESLRVRAGAPLAIMIPLQGDFISTGAPMNATEQDALWEAVDSGIDRGVFQVGGRYHNAVAAPILIPDLAGWLVLARPLDAAAMRELARLAPAGMSARIRASGPLPGGIDLSQASGRAPVETRLDGERVLYWSKPLPALDTSLKPRVVLRYELSSALAEYNPIKYLLLALSAVGLTLSVLIGAFVSRGITRPIATLENAAREISRGSRDTVSITTDDEVGRLADSFNSMVESIKEREERITHIALHDELTGLPNRKLFAEQLEFALGRRASTHRIAIMYFDLDNFKAVNDTLGHPVGDELLRAVAERLRTSMPGALISRQGGDEFAILIDQIEPHAKIALLADRVSAVFHSAFQLSDHRLETSSSIGIAVAPTDGDCPDELIKNADLALYRAKKEGRNCSCFFEQAMDLEARKRHQMEIDMREAVREGQFLLNYQPLFSLEKNRVMGFEALVRWQHPLRGLVSPAEFIPLAEDTGMIVPISEWVLNEACQRAGQWPDDIRIAVNLSPVLFKNAGLPLLVMQALDKAGLKPNRLELEVTESLFIDNIERTTAMLNALRDCGVRIALDDFGTGYSSLNYLRSFPFDKIKIDKSFVDDLATDISSQAIIGAITALASALGMETIAEGVEDKDQLEALRAQGCSNIQGYLFSRPVGIELVDAMIADMRYTQAEPGEAAEHGRARRVA</sequence>
<dbReference type="SMART" id="SM00267">
    <property type="entry name" value="GGDEF"/>
    <property type="match status" value="1"/>
</dbReference>
<feature type="domain" description="HAMP" evidence="3">
    <location>
        <begin position="287"/>
        <end position="338"/>
    </location>
</feature>
<evidence type="ECO:0000256" key="1">
    <source>
        <dbReference type="SAM" id="Phobius"/>
    </source>
</evidence>
<feature type="domain" description="EAL" evidence="2">
    <location>
        <begin position="514"/>
        <end position="764"/>
    </location>
</feature>
<dbReference type="Pfam" id="PF00563">
    <property type="entry name" value="EAL"/>
    <property type="match status" value="1"/>
</dbReference>
<dbReference type="CDD" id="cd01949">
    <property type="entry name" value="GGDEF"/>
    <property type="match status" value="1"/>
</dbReference>
<evidence type="ECO:0008006" key="7">
    <source>
        <dbReference type="Google" id="ProtNLM"/>
    </source>
</evidence>
<gene>
    <name evidence="5" type="ORF">B5J99_16075</name>
</gene>
<evidence type="ECO:0000259" key="4">
    <source>
        <dbReference type="PROSITE" id="PS50887"/>
    </source>
</evidence>
<keyword evidence="1" id="KW-0812">Transmembrane</keyword>
<dbReference type="SMART" id="SM00304">
    <property type="entry name" value="HAMP"/>
    <property type="match status" value="1"/>
</dbReference>
<dbReference type="GeneID" id="303487107"/>
<feature type="transmembrane region" description="Helical" evidence="1">
    <location>
        <begin position="265"/>
        <end position="285"/>
    </location>
</feature>
<dbReference type="Pfam" id="PF00672">
    <property type="entry name" value="HAMP"/>
    <property type="match status" value="1"/>
</dbReference>
<keyword evidence="1" id="KW-1133">Transmembrane helix</keyword>
<keyword evidence="1" id="KW-0472">Membrane</keyword>
<dbReference type="Gene3D" id="3.20.20.450">
    <property type="entry name" value="EAL domain"/>
    <property type="match status" value="1"/>
</dbReference>
<dbReference type="SUPFAM" id="SSF158472">
    <property type="entry name" value="HAMP domain-like"/>
    <property type="match status" value="1"/>
</dbReference>
<protein>
    <recommendedName>
        <fullName evidence="7">GGDEF domain-containing protein</fullName>
    </recommendedName>
</protein>
<dbReference type="InterPro" id="IPR029787">
    <property type="entry name" value="Nucleotide_cyclase"/>
</dbReference>
<dbReference type="Gene3D" id="6.10.340.10">
    <property type="match status" value="1"/>
</dbReference>
<dbReference type="PANTHER" id="PTHR44757">
    <property type="entry name" value="DIGUANYLATE CYCLASE DGCP"/>
    <property type="match status" value="1"/>
</dbReference>
<keyword evidence="6" id="KW-1185">Reference proteome</keyword>
<dbReference type="InterPro" id="IPR003660">
    <property type="entry name" value="HAMP_dom"/>
</dbReference>
<dbReference type="Proteomes" id="UP000258016">
    <property type="component" value="Chromosome"/>
</dbReference>
<proteinExistence type="predicted"/>
<evidence type="ECO:0000313" key="6">
    <source>
        <dbReference type="Proteomes" id="UP000258016"/>
    </source>
</evidence>
<dbReference type="SUPFAM" id="SSF55073">
    <property type="entry name" value="Nucleotide cyclase"/>
    <property type="match status" value="1"/>
</dbReference>
<feature type="domain" description="GGDEF" evidence="4">
    <location>
        <begin position="373"/>
        <end position="505"/>
    </location>
</feature>
<organism evidence="5 6">
    <name type="scientific">Blastomonas fulva</name>
    <dbReference type="NCBI Taxonomy" id="1550728"/>
    <lineage>
        <taxon>Bacteria</taxon>
        <taxon>Pseudomonadati</taxon>
        <taxon>Pseudomonadota</taxon>
        <taxon>Alphaproteobacteria</taxon>
        <taxon>Sphingomonadales</taxon>
        <taxon>Sphingomonadaceae</taxon>
        <taxon>Blastomonas</taxon>
    </lineage>
</organism>
<dbReference type="EMBL" id="CP020083">
    <property type="protein sequence ID" value="ASR52788.1"/>
    <property type="molecule type" value="Genomic_DNA"/>
</dbReference>
<dbReference type="PROSITE" id="PS50883">
    <property type="entry name" value="EAL"/>
    <property type="match status" value="1"/>
</dbReference>
<reference evidence="5 6" key="1">
    <citation type="submission" date="2017-03" db="EMBL/GenBank/DDBJ databases">
        <title>Complete genome sequence of Blastomonas fulva degrading microcsystin LR.</title>
        <authorList>
            <person name="Lee H.-g."/>
            <person name="Jin L."/>
            <person name="oh H.-M."/>
        </authorList>
    </citation>
    <scope>NUCLEOTIDE SEQUENCE [LARGE SCALE GENOMIC DNA]</scope>
    <source>
        <strain evidence="5 6">T2</strain>
    </source>
</reference>
<dbReference type="SMART" id="SM00052">
    <property type="entry name" value="EAL"/>
    <property type="match status" value="1"/>
</dbReference>
<dbReference type="Pfam" id="PF00990">
    <property type="entry name" value="GGDEF"/>
    <property type="match status" value="1"/>
</dbReference>